<dbReference type="Proteomes" id="UP001604267">
    <property type="component" value="Unassembled WGS sequence"/>
</dbReference>
<sequence>MLQALRGTTLNASWAAGEEDRADLTVLAEDPLWVPDTEPAGLPVLLTVAAGRITRRAAEP</sequence>
<evidence type="ECO:0000313" key="1">
    <source>
        <dbReference type="EMBL" id="MFG3015128.1"/>
    </source>
</evidence>
<name>A0ABW7BGE6_9ACTN</name>
<accession>A0ABW7BGE6</accession>
<evidence type="ECO:0000313" key="2">
    <source>
        <dbReference type="Proteomes" id="UP001604267"/>
    </source>
</evidence>
<dbReference type="RefSeq" id="WP_392822485.1">
    <property type="nucleotide sequence ID" value="NZ_JBICYV010000018.1"/>
</dbReference>
<evidence type="ECO:0008006" key="3">
    <source>
        <dbReference type="Google" id="ProtNLM"/>
    </source>
</evidence>
<reference evidence="1 2" key="1">
    <citation type="submission" date="2024-10" db="EMBL/GenBank/DDBJ databases">
        <title>The Natural Products Discovery Center: Release of the First 8490 Sequenced Strains for Exploring Actinobacteria Biosynthetic Diversity.</title>
        <authorList>
            <person name="Kalkreuter E."/>
            <person name="Kautsar S.A."/>
            <person name="Yang D."/>
            <person name="Bader C.D."/>
            <person name="Teijaro C.N."/>
            <person name="Fluegel L."/>
            <person name="Davis C.M."/>
            <person name="Simpson J.R."/>
            <person name="Lauterbach L."/>
            <person name="Steele A.D."/>
            <person name="Gui C."/>
            <person name="Meng S."/>
            <person name="Li G."/>
            <person name="Viehrig K."/>
            <person name="Ye F."/>
            <person name="Su P."/>
            <person name="Kiefer A.F."/>
            <person name="Nichols A."/>
            <person name="Cepeda A.J."/>
            <person name="Yan W."/>
            <person name="Fan B."/>
            <person name="Jiang Y."/>
            <person name="Adhikari A."/>
            <person name="Zheng C.-J."/>
            <person name="Schuster L."/>
            <person name="Cowan T.M."/>
            <person name="Smanski M.J."/>
            <person name="Chevrette M.G."/>
            <person name="De Carvalho L.P.S."/>
            <person name="Shen B."/>
        </authorList>
    </citation>
    <scope>NUCLEOTIDE SEQUENCE [LARGE SCALE GENOMIC DNA]</scope>
    <source>
        <strain evidence="1 2">NPDC048320</strain>
    </source>
</reference>
<protein>
    <recommendedName>
        <fullName evidence="3">Amidohydrolase 3 domain-containing protein</fullName>
    </recommendedName>
</protein>
<keyword evidence="2" id="KW-1185">Reference proteome</keyword>
<dbReference type="EMBL" id="JBICYV010000018">
    <property type="protein sequence ID" value="MFG3015128.1"/>
    <property type="molecule type" value="Genomic_DNA"/>
</dbReference>
<proteinExistence type="predicted"/>
<gene>
    <name evidence="1" type="ORF">ACGFZB_32800</name>
</gene>
<organism evidence="1 2">
    <name type="scientific">Streptomyces cinerochromogenes</name>
    <dbReference type="NCBI Taxonomy" id="66422"/>
    <lineage>
        <taxon>Bacteria</taxon>
        <taxon>Bacillati</taxon>
        <taxon>Actinomycetota</taxon>
        <taxon>Actinomycetes</taxon>
        <taxon>Kitasatosporales</taxon>
        <taxon>Streptomycetaceae</taxon>
        <taxon>Streptomyces</taxon>
    </lineage>
</organism>
<comment type="caution">
    <text evidence="1">The sequence shown here is derived from an EMBL/GenBank/DDBJ whole genome shotgun (WGS) entry which is preliminary data.</text>
</comment>